<evidence type="ECO:0000313" key="4">
    <source>
        <dbReference type="EMBL" id="CAB3867484.1"/>
    </source>
</evidence>
<dbReference type="EC" id="1.1.1.271" evidence="4"/>
<keyword evidence="1" id="KW-0521">NADP</keyword>
<proteinExistence type="predicted"/>
<sequence length="305" mass="34080">MTYCVIGGAGFIGRRIVRQLAKQGHEVVSLDVNTTPMFDDLGNQVRSARMDLTDFEDVIRSMTTYRPEAVINLSYMLGDYLLRPAMKLNILGMDNCFEAARLCDVKRVVFASSIAVNGGQRHYGDRPITEDDPTTAAKQYAVHKVFNEWQAKEYREKHGMCITAIRAGNVAGVDKVLGSVDHVRCVVKPAMGEKVVLTYRDRMRSVIYADDVADVFVRVAQAAKPEHAVYNTGGETLSLGAIADMVKKHVPDARIDFEHDTGGEFEHGAGAYRFSYERLEKEFGVKYLPYEQRVAEMIELARKGA</sequence>
<protein>
    <submittedName>
        <fullName evidence="4">GDP-L-fucose synthase</fullName>
        <ecNumber evidence="4">1.1.1.271</ecNumber>
    </submittedName>
</protein>
<dbReference type="Pfam" id="PF01370">
    <property type="entry name" value="Epimerase"/>
    <property type="match status" value="1"/>
</dbReference>
<name>A0A6S7DUW1_9BURK</name>
<dbReference type="GO" id="GO:0050577">
    <property type="term" value="F:GDP-L-fucose synthase activity"/>
    <property type="evidence" value="ECO:0007669"/>
    <property type="project" value="UniProtKB-EC"/>
</dbReference>
<reference evidence="4 5" key="1">
    <citation type="submission" date="2020-04" db="EMBL/GenBank/DDBJ databases">
        <authorList>
            <person name="De Canck E."/>
        </authorList>
    </citation>
    <scope>NUCLEOTIDE SEQUENCE [LARGE SCALE GENOMIC DNA]</scope>
    <source>
        <strain evidence="4 5">LMG 1861</strain>
    </source>
</reference>
<keyword evidence="4" id="KW-0560">Oxidoreductase</keyword>
<organism evidence="4 5">
    <name type="scientific">Achromobacter piechaudii</name>
    <dbReference type="NCBI Taxonomy" id="72556"/>
    <lineage>
        <taxon>Bacteria</taxon>
        <taxon>Pseudomonadati</taxon>
        <taxon>Pseudomonadota</taxon>
        <taxon>Betaproteobacteria</taxon>
        <taxon>Burkholderiales</taxon>
        <taxon>Alcaligenaceae</taxon>
        <taxon>Achromobacter</taxon>
    </lineage>
</organism>
<dbReference type="PANTHER" id="PTHR43103">
    <property type="entry name" value="NUCLEOSIDE-DIPHOSPHATE-SUGAR EPIMERASE"/>
    <property type="match status" value="1"/>
</dbReference>
<dbReference type="InterPro" id="IPR036291">
    <property type="entry name" value="NAD(P)-bd_dom_sf"/>
</dbReference>
<feature type="domain" description="NAD-dependent epimerase/dehydratase" evidence="3">
    <location>
        <begin position="4"/>
        <end position="233"/>
    </location>
</feature>
<dbReference type="AlphaFoldDB" id="A0A6S7DUW1"/>
<keyword evidence="2" id="KW-0119">Carbohydrate metabolism</keyword>
<evidence type="ECO:0000259" key="3">
    <source>
        <dbReference type="Pfam" id="PF01370"/>
    </source>
</evidence>
<evidence type="ECO:0000256" key="2">
    <source>
        <dbReference type="ARBA" id="ARBA00023277"/>
    </source>
</evidence>
<evidence type="ECO:0000313" key="5">
    <source>
        <dbReference type="Proteomes" id="UP000494105"/>
    </source>
</evidence>
<gene>
    <name evidence="4" type="primary">fcl_2</name>
    <name evidence="4" type="ORF">LMG1861_02587</name>
</gene>
<evidence type="ECO:0000256" key="1">
    <source>
        <dbReference type="ARBA" id="ARBA00022857"/>
    </source>
</evidence>
<dbReference type="EMBL" id="CADILD010000002">
    <property type="protein sequence ID" value="CAB3867484.1"/>
    <property type="molecule type" value="Genomic_DNA"/>
</dbReference>
<dbReference type="CDD" id="cd08946">
    <property type="entry name" value="SDR_e"/>
    <property type="match status" value="1"/>
</dbReference>
<dbReference type="Gene3D" id="3.40.50.720">
    <property type="entry name" value="NAD(P)-binding Rossmann-like Domain"/>
    <property type="match status" value="1"/>
</dbReference>
<accession>A0A6S7DUW1</accession>
<dbReference type="Proteomes" id="UP000494105">
    <property type="component" value="Unassembled WGS sequence"/>
</dbReference>
<dbReference type="SUPFAM" id="SSF51735">
    <property type="entry name" value="NAD(P)-binding Rossmann-fold domains"/>
    <property type="match status" value="1"/>
</dbReference>
<dbReference type="RefSeq" id="WP_175128594.1">
    <property type="nucleotide sequence ID" value="NZ_CADILD010000002.1"/>
</dbReference>
<dbReference type="PANTHER" id="PTHR43103:SF3">
    <property type="entry name" value="ADP-L-GLYCERO-D-MANNO-HEPTOSE-6-EPIMERASE"/>
    <property type="match status" value="1"/>
</dbReference>
<dbReference type="InterPro" id="IPR001509">
    <property type="entry name" value="Epimerase_deHydtase"/>
</dbReference>